<evidence type="ECO:0000313" key="1">
    <source>
        <dbReference type="EMBL" id="KAG1536912.1"/>
    </source>
</evidence>
<organism evidence="1 2">
    <name type="scientific">Rhizopus delemar</name>
    <dbReference type="NCBI Taxonomy" id="936053"/>
    <lineage>
        <taxon>Eukaryota</taxon>
        <taxon>Fungi</taxon>
        <taxon>Fungi incertae sedis</taxon>
        <taxon>Mucoromycota</taxon>
        <taxon>Mucoromycotina</taxon>
        <taxon>Mucoromycetes</taxon>
        <taxon>Mucorales</taxon>
        <taxon>Mucorineae</taxon>
        <taxon>Rhizopodaceae</taxon>
        <taxon>Rhizopus</taxon>
    </lineage>
</organism>
<sequence>MGNSSRAWAASSSSSAMPCARSALDQAARGFLVAHIAGEIVEHVPRTLGQLYVLAHRIVGAQNAGRLRGRAGADRGPVKHQHILCAQLGQMEGYRTADHAGTNHDHVKTFHGQGSKDKWRECEPALSWPPQYKQREYLIKAADETASEKPDCLSTANFDHRRSLYSRREAMAG</sequence>
<dbReference type="AlphaFoldDB" id="A0A9P7C572"/>
<protein>
    <submittedName>
        <fullName evidence="1">Uncharacterized protein</fullName>
    </submittedName>
</protein>
<gene>
    <name evidence="1" type="ORF">G6F50_014961</name>
</gene>
<reference evidence="1 2" key="1">
    <citation type="journal article" date="2020" name="Microb. Genom.">
        <title>Genetic diversity of clinical and environmental Mucorales isolates obtained from an investigation of mucormycosis cases among solid organ transplant recipients.</title>
        <authorList>
            <person name="Nguyen M.H."/>
            <person name="Kaul D."/>
            <person name="Muto C."/>
            <person name="Cheng S.J."/>
            <person name="Richter R.A."/>
            <person name="Bruno V.M."/>
            <person name="Liu G."/>
            <person name="Beyhan S."/>
            <person name="Sundermann A.J."/>
            <person name="Mounaud S."/>
            <person name="Pasculle A.W."/>
            <person name="Nierman W.C."/>
            <person name="Driscoll E."/>
            <person name="Cumbie R."/>
            <person name="Clancy C.J."/>
            <person name="Dupont C.L."/>
        </authorList>
    </citation>
    <scope>NUCLEOTIDE SEQUENCE [LARGE SCALE GENOMIC DNA]</scope>
    <source>
        <strain evidence="1 2">GL24</strain>
    </source>
</reference>
<dbReference type="Proteomes" id="UP000740926">
    <property type="component" value="Unassembled WGS sequence"/>
</dbReference>
<keyword evidence="2" id="KW-1185">Reference proteome</keyword>
<accession>A0A9P7C572</accession>
<dbReference type="EMBL" id="JAANIU010007712">
    <property type="protein sequence ID" value="KAG1536912.1"/>
    <property type="molecule type" value="Genomic_DNA"/>
</dbReference>
<evidence type="ECO:0000313" key="2">
    <source>
        <dbReference type="Proteomes" id="UP000740926"/>
    </source>
</evidence>
<proteinExistence type="predicted"/>
<name>A0A9P7C572_9FUNG</name>
<comment type="caution">
    <text evidence="1">The sequence shown here is derived from an EMBL/GenBank/DDBJ whole genome shotgun (WGS) entry which is preliminary data.</text>
</comment>